<dbReference type="KEGG" id="mgm:Mmc1_1996"/>
<dbReference type="SUPFAM" id="SSF52949">
    <property type="entry name" value="Macro domain-like"/>
    <property type="match status" value="1"/>
</dbReference>
<dbReference type="Proteomes" id="UP000002586">
    <property type="component" value="Chromosome"/>
</dbReference>
<gene>
    <name evidence="2" type="ordered locus">Mmc1_1996</name>
</gene>
<dbReference type="AlphaFoldDB" id="A0L954"/>
<dbReference type="OrthoDB" id="9780211at2"/>
<dbReference type="EMBL" id="CP000471">
    <property type="protein sequence ID" value="ABK44497.1"/>
    <property type="molecule type" value="Genomic_DNA"/>
</dbReference>
<dbReference type="SMART" id="SM00506">
    <property type="entry name" value="A1pp"/>
    <property type="match status" value="1"/>
</dbReference>
<keyword evidence="3" id="KW-1185">Reference proteome</keyword>
<dbReference type="HOGENOM" id="CLU_046550_6_2_5"/>
<name>A0L954_MAGMM</name>
<protein>
    <submittedName>
        <fullName evidence="2">Appr-1-p processing domain protein</fullName>
    </submittedName>
</protein>
<dbReference type="STRING" id="156889.Mmc1_1996"/>
<dbReference type="InterPro" id="IPR002589">
    <property type="entry name" value="Macro_dom"/>
</dbReference>
<evidence type="ECO:0000313" key="2">
    <source>
        <dbReference type="EMBL" id="ABK44497.1"/>
    </source>
</evidence>
<reference evidence="2 3" key="2">
    <citation type="journal article" date="2012" name="Int. J. Syst. Evol. Microbiol.">
        <title>Magnetococcus marinus gen. nov., sp. nov., a marine, magnetotactic bacterium that represents a novel lineage (Magnetococcaceae fam. nov.; Magnetococcales ord. nov.) at the base of the Alphaproteobacteria.</title>
        <authorList>
            <person name="Bazylinski D.A."/>
            <person name="Williams T.J."/>
            <person name="Lefevre C.T."/>
            <person name="Berg R.J."/>
            <person name="Zhang C.L."/>
            <person name="Bowser S.S."/>
            <person name="Dean A.J."/>
            <person name="Beveridge T.J."/>
        </authorList>
    </citation>
    <scope>NUCLEOTIDE SEQUENCE [LARGE SCALE GENOMIC DNA]</scope>
    <source>
        <strain evidence="3">ATCC BAA-1437 / JCM 17883 / MC-1</strain>
    </source>
</reference>
<dbReference type="PROSITE" id="PS51154">
    <property type="entry name" value="MACRO"/>
    <property type="match status" value="1"/>
</dbReference>
<dbReference type="Pfam" id="PF01661">
    <property type="entry name" value="Macro"/>
    <property type="match status" value="1"/>
</dbReference>
<organism evidence="2 3">
    <name type="scientific">Magnetococcus marinus (strain ATCC BAA-1437 / JCM 17883 / MC-1)</name>
    <dbReference type="NCBI Taxonomy" id="156889"/>
    <lineage>
        <taxon>Bacteria</taxon>
        <taxon>Pseudomonadati</taxon>
        <taxon>Pseudomonadota</taxon>
        <taxon>Magnetococcia</taxon>
        <taxon>Magnetococcales</taxon>
        <taxon>Magnetococcaceae</taxon>
        <taxon>Magnetococcus</taxon>
    </lineage>
</organism>
<dbReference type="Gene3D" id="3.40.220.10">
    <property type="entry name" value="Leucine Aminopeptidase, subunit E, domain 1"/>
    <property type="match status" value="1"/>
</dbReference>
<evidence type="ECO:0000313" key="3">
    <source>
        <dbReference type="Proteomes" id="UP000002586"/>
    </source>
</evidence>
<sequence>MQKLPFEIIFVDQNDDVIRSLWHVFGGWSGISFFSGDLLSVASNTVVSPANSYGYMDGGIDAEYVNFFGQGLQTKVQEGISRREEGFLPVGAAMFVKTGNALIPNMIVAPTMMQPGGVPPSNVFYAMSAILNMAMKKQKEITHLYVPGLGTGVGLVQPEIAAQEMFMAYEKFVGRVFSENYHIPKSLPQNGA</sequence>
<evidence type="ECO:0000259" key="1">
    <source>
        <dbReference type="PROSITE" id="PS51154"/>
    </source>
</evidence>
<accession>A0L954</accession>
<dbReference type="eggNOG" id="COG2110">
    <property type="taxonomic scope" value="Bacteria"/>
</dbReference>
<proteinExistence type="predicted"/>
<feature type="domain" description="Macro" evidence="1">
    <location>
        <begin position="18"/>
        <end position="192"/>
    </location>
</feature>
<dbReference type="RefSeq" id="WP_011713632.1">
    <property type="nucleotide sequence ID" value="NC_008576.1"/>
</dbReference>
<reference evidence="3" key="1">
    <citation type="journal article" date="2009" name="Appl. Environ. Microbiol.">
        <title>Complete genome sequence of the chemolithoautotrophic marine magnetotactic coccus strain MC-1.</title>
        <authorList>
            <person name="Schubbe S."/>
            <person name="Williams T.J."/>
            <person name="Xie G."/>
            <person name="Kiss H.E."/>
            <person name="Brettin T.S."/>
            <person name="Martinez D."/>
            <person name="Ross C.A."/>
            <person name="Schuler D."/>
            <person name="Cox B.L."/>
            <person name="Nealson K.H."/>
            <person name="Bazylinski D.A."/>
        </authorList>
    </citation>
    <scope>NUCLEOTIDE SEQUENCE [LARGE SCALE GENOMIC DNA]</scope>
    <source>
        <strain evidence="3">ATCC BAA-1437 / JCM 17883 / MC-1</strain>
    </source>
</reference>
<dbReference type="InterPro" id="IPR043472">
    <property type="entry name" value="Macro_dom-like"/>
</dbReference>